<comment type="caution">
    <text evidence="2">The sequence shown here is derived from an EMBL/GenBank/DDBJ whole genome shotgun (WGS) entry which is preliminary data.</text>
</comment>
<evidence type="ECO:0000313" key="2">
    <source>
        <dbReference type="EMBL" id="KAK5694060.1"/>
    </source>
</evidence>
<dbReference type="AlphaFoldDB" id="A0AAN7W0Z5"/>
<evidence type="ECO:0000313" key="3">
    <source>
        <dbReference type="Proteomes" id="UP001310594"/>
    </source>
</evidence>
<evidence type="ECO:0000256" key="1">
    <source>
        <dbReference type="SAM" id="MobiDB-lite"/>
    </source>
</evidence>
<organism evidence="2 3">
    <name type="scientific">Elasticomyces elasticus</name>
    <dbReference type="NCBI Taxonomy" id="574655"/>
    <lineage>
        <taxon>Eukaryota</taxon>
        <taxon>Fungi</taxon>
        <taxon>Dikarya</taxon>
        <taxon>Ascomycota</taxon>
        <taxon>Pezizomycotina</taxon>
        <taxon>Dothideomycetes</taxon>
        <taxon>Dothideomycetidae</taxon>
        <taxon>Mycosphaerellales</taxon>
        <taxon>Teratosphaeriaceae</taxon>
        <taxon>Elasticomyces</taxon>
    </lineage>
</organism>
<dbReference type="Proteomes" id="UP001310594">
    <property type="component" value="Unassembled WGS sequence"/>
</dbReference>
<gene>
    <name evidence="2" type="ORF">LTR97_009679</name>
</gene>
<dbReference type="EMBL" id="JAVRQU010000016">
    <property type="protein sequence ID" value="KAK5694060.1"/>
    <property type="molecule type" value="Genomic_DNA"/>
</dbReference>
<proteinExistence type="predicted"/>
<sequence length="92" mass="10259">MAQHTRKDSVTSITDVQPDEPLPSGILAQLADMSRRLDALERRTAEARLKTRISALEQDLEARSQGRTGRDGEIATTEEEEAARILLEMRQG</sequence>
<name>A0AAN7W0Z5_9PEZI</name>
<accession>A0AAN7W0Z5</accession>
<protein>
    <submittedName>
        <fullName evidence="2">Uncharacterized protein</fullName>
    </submittedName>
</protein>
<feature type="region of interest" description="Disordered" evidence="1">
    <location>
        <begin position="1"/>
        <end position="24"/>
    </location>
</feature>
<reference evidence="2" key="1">
    <citation type="submission" date="2023-08" db="EMBL/GenBank/DDBJ databases">
        <title>Black Yeasts Isolated from many extreme environments.</title>
        <authorList>
            <person name="Coleine C."/>
            <person name="Stajich J.E."/>
            <person name="Selbmann L."/>
        </authorList>
    </citation>
    <scope>NUCLEOTIDE SEQUENCE</scope>
    <source>
        <strain evidence="2">CCFEE 5810</strain>
    </source>
</reference>